<proteinExistence type="predicted"/>
<protein>
    <submittedName>
        <fullName evidence="3">Uncharacterized protein</fullName>
    </submittedName>
</protein>
<evidence type="ECO:0000313" key="2">
    <source>
        <dbReference type="Proteomes" id="UP000095280"/>
    </source>
</evidence>
<organism evidence="2 3">
    <name type="scientific">Macrostomum lignano</name>
    <dbReference type="NCBI Taxonomy" id="282301"/>
    <lineage>
        <taxon>Eukaryota</taxon>
        <taxon>Metazoa</taxon>
        <taxon>Spiralia</taxon>
        <taxon>Lophotrochozoa</taxon>
        <taxon>Platyhelminthes</taxon>
        <taxon>Rhabditophora</taxon>
        <taxon>Macrostomorpha</taxon>
        <taxon>Macrostomida</taxon>
        <taxon>Macrostomidae</taxon>
        <taxon>Macrostomum</taxon>
    </lineage>
</organism>
<reference evidence="3" key="1">
    <citation type="submission" date="2016-11" db="UniProtKB">
        <authorList>
            <consortium name="WormBaseParasite"/>
        </authorList>
    </citation>
    <scope>IDENTIFICATION</scope>
</reference>
<keyword evidence="2" id="KW-1185">Reference proteome</keyword>
<evidence type="ECO:0000256" key="1">
    <source>
        <dbReference type="SAM" id="MobiDB-lite"/>
    </source>
</evidence>
<name>A0A1I8FRD2_9PLAT</name>
<dbReference type="Proteomes" id="UP000095280">
    <property type="component" value="Unplaced"/>
</dbReference>
<dbReference type="AlphaFoldDB" id="A0A1I8FRD2"/>
<feature type="region of interest" description="Disordered" evidence="1">
    <location>
        <begin position="23"/>
        <end position="42"/>
    </location>
</feature>
<accession>A0A1I8FRD2</accession>
<evidence type="ECO:0000313" key="3">
    <source>
        <dbReference type="WBParaSite" id="maker-unitig_44254-snap-gene-0.3-mRNA-1"/>
    </source>
</evidence>
<dbReference type="WBParaSite" id="maker-unitig_44254-snap-gene-0.3-mRNA-1">
    <property type="protein sequence ID" value="maker-unitig_44254-snap-gene-0.3-mRNA-1"/>
    <property type="gene ID" value="maker-unitig_44254-snap-gene-0.3"/>
</dbReference>
<sequence length="252" mass="27770">MRGRPTRPLKDCGSWTLQAARAGNSSSDTAAAARPSVNGFRTDAQHLRAERNAWRSRQLTRTNASCSLPTPGAKPALRCPTWPLVAKFVELLTDCASYPGRQLHRAAWSQHAARCQPWSAAYRLNLPINAASSHKIVQSVFQFPNNRYEVFAEARSACRKQPQHHSNRVAGIHISPTADFSFTARIVFEQSVLAVLWQSGMPLALITWVYTESAAAGSSHSLRDPLQSGTGLRCVHSGERRSKQLQLLNSMA</sequence>